<organism evidence="2 3">
    <name type="scientific">Lacticaseibacillus manihotivorans DSM 13343 = JCM 12514</name>
    <dbReference type="NCBI Taxonomy" id="1423769"/>
    <lineage>
        <taxon>Bacteria</taxon>
        <taxon>Bacillati</taxon>
        <taxon>Bacillota</taxon>
        <taxon>Bacilli</taxon>
        <taxon>Lactobacillales</taxon>
        <taxon>Lactobacillaceae</taxon>
        <taxon>Lacticaseibacillus</taxon>
    </lineage>
</organism>
<evidence type="ECO:0000313" key="3">
    <source>
        <dbReference type="Proteomes" id="UP000051790"/>
    </source>
</evidence>
<keyword evidence="3" id="KW-1185">Reference proteome</keyword>
<dbReference type="GO" id="GO:0042802">
    <property type="term" value="F:identical protein binding"/>
    <property type="evidence" value="ECO:0007669"/>
    <property type="project" value="TreeGrafter"/>
</dbReference>
<feature type="transmembrane region" description="Helical" evidence="1">
    <location>
        <begin position="6"/>
        <end position="29"/>
    </location>
</feature>
<dbReference type="Proteomes" id="UP000051790">
    <property type="component" value="Unassembled WGS sequence"/>
</dbReference>
<sequence length="431" mass="48456">MIDVTIPTYLLEVIPQFAMIFIVQAELIFDQIQWRYAVKWWLLATLFSLGFSTAGELVFAMIYILSLLKRHESPAIISFLFLIDGYIFYRNLLTFPRMIRLSPATHQLDMIDMALTVSSNLVVIIAIIYAVHHFDQQLRALKQTLYTDPASRRVFVGYSLIICTIIYATDVLANKLSWTLNAQALVLGILFFMIASNFAAFFFLNHALEARNQVKLLQAAETARTKYYADLEAQQVHTQKILHDYKNVLASLELSLDPGAGNDTTQTRQVLAQAQHTLNEIQPNRSALSAVVTLPLRSLLYLKWTQAANRQIKLNIQTSGTINVQDNEDLLDALRIIGILLDNAIEATAAHGEVDALLVESPQSLAFTVINSVPQDFELACLNQSGYTTKGVGRGQGWANIRTLTHQNHHLKMMKRVIRGKLSITLVIEVA</sequence>
<dbReference type="SUPFAM" id="SSF55874">
    <property type="entry name" value="ATPase domain of HSP90 chaperone/DNA topoisomerase II/histidine kinase"/>
    <property type="match status" value="1"/>
</dbReference>
<keyword evidence="1" id="KW-0472">Membrane</keyword>
<gene>
    <name evidence="2" type="ORF">FD01_GL002454</name>
</gene>
<reference evidence="2 3" key="1">
    <citation type="journal article" date="2015" name="Genome Announc.">
        <title>Expanding the biotechnology potential of lactobacilli through comparative genomics of 213 strains and associated genera.</title>
        <authorList>
            <person name="Sun Z."/>
            <person name="Harris H.M."/>
            <person name="McCann A."/>
            <person name="Guo C."/>
            <person name="Argimon S."/>
            <person name="Zhang W."/>
            <person name="Yang X."/>
            <person name="Jeffery I.B."/>
            <person name="Cooney J.C."/>
            <person name="Kagawa T.F."/>
            <person name="Liu W."/>
            <person name="Song Y."/>
            <person name="Salvetti E."/>
            <person name="Wrobel A."/>
            <person name="Rasinkangas P."/>
            <person name="Parkhill J."/>
            <person name="Rea M.C."/>
            <person name="O'Sullivan O."/>
            <person name="Ritari J."/>
            <person name="Douillard F.P."/>
            <person name="Paul Ross R."/>
            <person name="Yang R."/>
            <person name="Briner A.E."/>
            <person name="Felis G.E."/>
            <person name="de Vos W.M."/>
            <person name="Barrangou R."/>
            <person name="Klaenhammer T.R."/>
            <person name="Caufield P.W."/>
            <person name="Cui Y."/>
            <person name="Zhang H."/>
            <person name="O'Toole P.W."/>
        </authorList>
    </citation>
    <scope>NUCLEOTIDE SEQUENCE [LARGE SCALE GENOMIC DNA]</scope>
    <source>
        <strain evidence="2 3">DSM 13343</strain>
    </source>
</reference>
<feature type="transmembrane region" description="Helical" evidence="1">
    <location>
        <begin position="113"/>
        <end position="134"/>
    </location>
</feature>
<dbReference type="PANTHER" id="PTHR40448">
    <property type="entry name" value="TWO-COMPONENT SENSOR HISTIDINE KINASE"/>
    <property type="match status" value="1"/>
</dbReference>
<dbReference type="GO" id="GO:0016301">
    <property type="term" value="F:kinase activity"/>
    <property type="evidence" value="ECO:0007669"/>
    <property type="project" value="UniProtKB-KW"/>
</dbReference>
<feature type="transmembrane region" description="Helical" evidence="1">
    <location>
        <begin position="74"/>
        <end position="92"/>
    </location>
</feature>
<dbReference type="Gene3D" id="3.30.565.10">
    <property type="entry name" value="Histidine kinase-like ATPase, C-terminal domain"/>
    <property type="match status" value="1"/>
</dbReference>
<proteinExistence type="predicted"/>
<feature type="transmembrane region" description="Helical" evidence="1">
    <location>
        <begin position="154"/>
        <end position="173"/>
    </location>
</feature>
<keyword evidence="2" id="KW-0808">Transferase</keyword>
<dbReference type="OrthoDB" id="1652078at2"/>
<feature type="transmembrane region" description="Helical" evidence="1">
    <location>
        <begin position="185"/>
        <end position="204"/>
    </location>
</feature>
<dbReference type="RefSeq" id="WP_054717865.1">
    <property type="nucleotide sequence ID" value="NZ_AZEU01000040.1"/>
</dbReference>
<evidence type="ECO:0000313" key="2">
    <source>
        <dbReference type="EMBL" id="KRL52345.1"/>
    </source>
</evidence>
<comment type="caution">
    <text evidence="2">The sequence shown here is derived from an EMBL/GenBank/DDBJ whole genome shotgun (WGS) entry which is preliminary data.</text>
</comment>
<keyword evidence="2" id="KW-0418">Kinase</keyword>
<feature type="transmembrane region" description="Helical" evidence="1">
    <location>
        <begin position="41"/>
        <end position="68"/>
    </location>
</feature>
<dbReference type="PATRIC" id="fig|1423769.4.peg.2648"/>
<dbReference type="EMBL" id="AZEU01000040">
    <property type="protein sequence ID" value="KRL52345.1"/>
    <property type="molecule type" value="Genomic_DNA"/>
</dbReference>
<protein>
    <submittedName>
        <fullName evidence="2">Two component sensor transduction histidine kinase, bacteriocin</fullName>
    </submittedName>
</protein>
<name>A0A0R1R6M3_9LACO</name>
<keyword evidence="1" id="KW-1133">Transmembrane helix</keyword>
<dbReference type="InterPro" id="IPR036890">
    <property type="entry name" value="HATPase_C_sf"/>
</dbReference>
<dbReference type="PANTHER" id="PTHR40448:SF1">
    <property type="entry name" value="TWO-COMPONENT SENSOR HISTIDINE KINASE"/>
    <property type="match status" value="1"/>
</dbReference>
<keyword evidence="1" id="KW-0812">Transmembrane</keyword>
<dbReference type="AlphaFoldDB" id="A0A0R1R6M3"/>
<evidence type="ECO:0000256" key="1">
    <source>
        <dbReference type="SAM" id="Phobius"/>
    </source>
</evidence>
<accession>A0A0R1R6M3</accession>